<dbReference type="InterPro" id="IPR013024">
    <property type="entry name" value="GGCT-like"/>
</dbReference>
<proteinExistence type="predicted"/>
<dbReference type="Gene3D" id="3.10.490.10">
    <property type="entry name" value="Gamma-glutamyl cyclotransferase-like"/>
    <property type="match status" value="1"/>
</dbReference>
<dbReference type="KEGG" id="hhg:XM38_035430"/>
<evidence type="ECO:0000313" key="2">
    <source>
        <dbReference type="Proteomes" id="UP000191901"/>
    </source>
</evidence>
<dbReference type="SUPFAM" id="SSF110857">
    <property type="entry name" value="Gamma-glutamyl cyclotransferase-like"/>
    <property type="match status" value="1"/>
</dbReference>
<name>A0A1Z3HQM1_9CYAN</name>
<dbReference type="OrthoDB" id="8480857at2"/>
<keyword evidence="2" id="KW-1185">Reference proteome</keyword>
<gene>
    <name evidence="1" type="ORF">XM38_035430</name>
</gene>
<sequence>MEKTWIFFYGTFMSAQVLRQHGIDCPETYAARLSGYALSIRPRVNLTPSPESWTYGGLAFISHGEIASLYEDLKQQFGIVYHPYPVVAELSDQTMRAALCFISPNIPDAAPDGSYVDELSKCAEEMGAPKSYIDHIQSFQIFNPLK</sequence>
<dbReference type="Proteomes" id="UP000191901">
    <property type="component" value="Chromosome"/>
</dbReference>
<dbReference type="InterPro" id="IPR036568">
    <property type="entry name" value="GGCT-like_sf"/>
</dbReference>
<protein>
    <recommendedName>
        <fullName evidence="3">Gamma-glutamylcyclotransferase AIG2-like domain-containing protein</fullName>
    </recommendedName>
</protein>
<organism evidence="1 2">
    <name type="scientific">Halomicronema hongdechloris C2206</name>
    <dbReference type="NCBI Taxonomy" id="1641165"/>
    <lineage>
        <taxon>Bacteria</taxon>
        <taxon>Bacillati</taxon>
        <taxon>Cyanobacteriota</taxon>
        <taxon>Cyanophyceae</taxon>
        <taxon>Nodosilineales</taxon>
        <taxon>Nodosilineaceae</taxon>
        <taxon>Halomicronema</taxon>
    </lineage>
</organism>
<accession>A0A1Z3HQM1</accession>
<reference evidence="1 2" key="1">
    <citation type="journal article" date="2016" name="Biochim. Biophys. Acta">
        <title>Characterization of red-shifted phycobilisomes isolated from the chlorophyll f-containing cyanobacterium Halomicronema hongdechloris.</title>
        <authorList>
            <person name="Li Y."/>
            <person name="Lin Y."/>
            <person name="Garvey C.J."/>
            <person name="Birch D."/>
            <person name="Corkery R.W."/>
            <person name="Loughlin P.C."/>
            <person name="Scheer H."/>
            <person name="Willows R.D."/>
            <person name="Chen M."/>
        </authorList>
    </citation>
    <scope>NUCLEOTIDE SEQUENCE [LARGE SCALE GENOMIC DNA]</scope>
    <source>
        <strain evidence="1 2">C2206</strain>
    </source>
</reference>
<dbReference type="RefSeq" id="WP_088430496.1">
    <property type="nucleotide sequence ID" value="NZ_CP021983.2"/>
</dbReference>
<dbReference type="EMBL" id="CP021983">
    <property type="protein sequence ID" value="ASC72585.1"/>
    <property type="molecule type" value="Genomic_DNA"/>
</dbReference>
<dbReference type="AlphaFoldDB" id="A0A1Z3HQM1"/>
<evidence type="ECO:0000313" key="1">
    <source>
        <dbReference type="EMBL" id="ASC72585.1"/>
    </source>
</evidence>
<evidence type="ECO:0008006" key="3">
    <source>
        <dbReference type="Google" id="ProtNLM"/>
    </source>
</evidence>
<dbReference type="STRING" id="1641165.XM38_05715"/>
<dbReference type="CDD" id="cd06661">
    <property type="entry name" value="GGCT_like"/>
    <property type="match status" value="1"/>
</dbReference>